<dbReference type="EMBL" id="CAJOBS010000992">
    <property type="protein sequence ID" value="CAF4671951.1"/>
    <property type="molecule type" value="Genomic_DNA"/>
</dbReference>
<dbReference type="EMBL" id="CAJOBO010000951">
    <property type="protein sequence ID" value="CAF4316317.1"/>
    <property type="molecule type" value="Genomic_DNA"/>
</dbReference>
<dbReference type="Proteomes" id="UP000663865">
    <property type="component" value="Unassembled WGS sequence"/>
</dbReference>
<protein>
    <recommendedName>
        <fullName evidence="1">F-box domain-containing protein</fullName>
    </recommendedName>
</protein>
<evidence type="ECO:0000313" key="3">
    <source>
        <dbReference type="EMBL" id="CAF3183865.1"/>
    </source>
</evidence>
<dbReference type="Proteomes" id="UP000663873">
    <property type="component" value="Unassembled WGS sequence"/>
</dbReference>
<evidence type="ECO:0000313" key="8">
    <source>
        <dbReference type="EMBL" id="CAF4538766.1"/>
    </source>
</evidence>
<dbReference type="Proteomes" id="UP000663833">
    <property type="component" value="Unassembled WGS sequence"/>
</dbReference>
<accession>A0A817SWV0</accession>
<evidence type="ECO:0000313" key="4">
    <source>
        <dbReference type="EMBL" id="CAF3312013.1"/>
    </source>
</evidence>
<dbReference type="AlphaFoldDB" id="A0A817SWV0"/>
<dbReference type="EMBL" id="CAJOBR010000712">
    <property type="protein sequence ID" value="CAF4538766.1"/>
    <property type="molecule type" value="Genomic_DNA"/>
</dbReference>
<comment type="caution">
    <text evidence="4">The sequence shown here is derived from an EMBL/GenBank/DDBJ whole genome shotgun (WGS) entry which is preliminary data.</text>
</comment>
<dbReference type="Proteomes" id="UP000663825">
    <property type="component" value="Unassembled WGS sequence"/>
</dbReference>
<reference evidence="4" key="1">
    <citation type="submission" date="2021-02" db="EMBL/GenBank/DDBJ databases">
        <authorList>
            <person name="Nowell W R."/>
        </authorList>
    </citation>
    <scope>NUCLEOTIDE SEQUENCE</scope>
</reference>
<gene>
    <name evidence="4" type="ORF">GRG538_LOCUS1575</name>
    <name evidence="7" type="ORF">HFQ381_LOCUS14524</name>
    <name evidence="5" type="ORF">KIK155_LOCUS2173</name>
    <name evidence="3" type="ORF">LUA448_LOCUS1131</name>
    <name evidence="8" type="ORF">QYT958_LOCUS7445</name>
    <name evidence="2" type="ORF">TIS948_LOCUS502</name>
    <name evidence="9" type="ORF">TOA249_LOCUS15322</name>
    <name evidence="6" type="ORF">UJA718_LOCUS8390</name>
</gene>
<organism evidence="4 10">
    <name type="scientific">Rotaria socialis</name>
    <dbReference type="NCBI Taxonomy" id="392032"/>
    <lineage>
        <taxon>Eukaryota</taxon>
        <taxon>Metazoa</taxon>
        <taxon>Spiralia</taxon>
        <taxon>Gnathifera</taxon>
        <taxon>Rotifera</taxon>
        <taxon>Eurotatoria</taxon>
        <taxon>Bdelloidea</taxon>
        <taxon>Philodinida</taxon>
        <taxon>Philodinidae</taxon>
        <taxon>Rotaria</taxon>
    </lineage>
</organism>
<evidence type="ECO:0000313" key="7">
    <source>
        <dbReference type="EMBL" id="CAF4316317.1"/>
    </source>
</evidence>
<proteinExistence type="predicted"/>
<dbReference type="InterPro" id="IPR001810">
    <property type="entry name" value="F-box_dom"/>
</dbReference>
<evidence type="ECO:0000313" key="9">
    <source>
        <dbReference type="EMBL" id="CAF4671951.1"/>
    </source>
</evidence>
<sequence length="572" mass="66840">MNTLGSMDRMNELTKFEEFPAEIFHIIFDYLSGDDILRSFLYLNKRFNSLTKQLRLNTVEISAWTCRDITSFFKNVSNYISLHCHSFKLTNQHSRTGSCSANIEFILSTVLDSYQLKCLLKNLQQLIYIRPIIDTAICLPDIILQSFIVHSFVDKIIFRKTFSHDKLDCLMICSNTVMRTLLVDHGGIYNQMLVSYQNPIIQTIISYVKHLKLYIDNYNRQWVYMSPFVVDTLSELTLLIIDDQFEYYHGQLFSSLLSNIADKCHIHFFLQFIPSNLIINYDIDILAQSFQNEFYTQHQANVTIAYCRNFSLGEGFPLLIYTSPFCASKITLINNQNIIGVCSDYRSLTRLIFDPCFPNYPSIIPSSNQINCLTNLTSLELIHTPRYNFNRMAIPSNTILRQVISNIRHIHFISDQCSSYLIKYILPLYKFQCLRYLDITNNDLNCSILNDILHQSDFCANIFHLNISGLCCLRDVHIKEIGLKFPKLQTLKFSMKFISSFNEQLDTIGQSILIKMRSHLHYLHIYFQYENLLIMSMIPSESQLSEWLGYNQKRLLHVQAIELNRNELSAWL</sequence>
<evidence type="ECO:0000313" key="5">
    <source>
        <dbReference type="EMBL" id="CAF3335441.1"/>
    </source>
</evidence>
<feature type="domain" description="F-box" evidence="1">
    <location>
        <begin position="13"/>
        <end position="76"/>
    </location>
</feature>
<dbReference type="EMBL" id="CAJNXB010000013">
    <property type="protein sequence ID" value="CAF2981881.1"/>
    <property type="molecule type" value="Genomic_DNA"/>
</dbReference>
<dbReference type="Proteomes" id="UP000663848">
    <property type="component" value="Unassembled WGS sequence"/>
</dbReference>
<evidence type="ECO:0000313" key="2">
    <source>
        <dbReference type="EMBL" id="CAF2981881.1"/>
    </source>
</evidence>
<evidence type="ECO:0000313" key="10">
    <source>
        <dbReference type="Proteomes" id="UP000663872"/>
    </source>
</evidence>
<dbReference type="Proteomes" id="UP000663872">
    <property type="component" value="Unassembled WGS sequence"/>
</dbReference>
<keyword evidence="11" id="KW-1185">Reference proteome</keyword>
<dbReference type="Proteomes" id="UP000663838">
    <property type="component" value="Unassembled WGS sequence"/>
</dbReference>
<dbReference type="SUPFAM" id="SSF52047">
    <property type="entry name" value="RNI-like"/>
    <property type="match status" value="1"/>
</dbReference>
<dbReference type="PROSITE" id="PS50181">
    <property type="entry name" value="FBOX"/>
    <property type="match status" value="1"/>
</dbReference>
<dbReference type="Proteomes" id="UP000663851">
    <property type="component" value="Unassembled WGS sequence"/>
</dbReference>
<evidence type="ECO:0000259" key="1">
    <source>
        <dbReference type="PROSITE" id="PS50181"/>
    </source>
</evidence>
<dbReference type="EMBL" id="CAJNYD010000027">
    <property type="protein sequence ID" value="CAF3183865.1"/>
    <property type="molecule type" value="Genomic_DNA"/>
</dbReference>
<name>A0A817SWV0_9BILA</name>
<dbReference type="OrthoDB" id="10008850at2759"/>
<dbReference type="EMBL" id="CAJNYT010000041">
    <property type="protein sequence ID" value="CAF3312013.1"/>
    <property type="molecule type" value="Genomic_DNA"/>
</dbReference>
<evidence type="ECO:0000313" key="11">
    <source>
        <dbReference type="Proteomes" id="UP000663873"/>
    </source>
</evidence>
<dbReference type="EMBL" id="CAJNYV010000055">
    <property type="protein sequence ID" value="CAF3335441.1"/>
    <property type="molecule type" value="Genomic_DNA"/>
</dbReference>
<evidence type="ECO:0000313" key="6">
    <source>
        <dbReference type="EMBL" id="CAF4231951.1"/>
    </source>
</evidence>
<dbReference type="EMBL" id="CAJOBP010000889">
    <property type="protein sequence ID" value="CAF4231951.1"/>
    <property type="molecule type" value="Genomic_DNA"/>
</dbReference>